<evidence type="ECO:0000313" key="2">
    <source>
        <dbReference type="Proteomes" id="UP001163835"/>
    </source>
</evidence>
<organism evidence="1 2">
    <name type="scientific">Lentinula aff. lateritia</name>
    <dbReference type="NCBI Taxonomy" id="2804960"/>
    <lineage>
        <taxon>Eukaryota</taxon>
        <taxon>Fungi</taxon>
        <taxon>Dikarya</taxon>
        <taxon>Basidiomycota</taxon>
        <taxon>Agaricomycotina</taxon>
        <taxon>Agaricomycetes</taxon>
        <taxon>Agaricomycetidae</taxon>
        <taxon>Agaricales</taxon>
        <taxon>Marasmiineae</taxon>
        <taxon>Omphalotaceae</taxon>
        <taxon>Lentinula</taxon>
    </lineage>
</organism>
<keyword evidence="2" id="KW-1185">Reference proteome</keyword>
<gene>
    <name evidence="1" type="ORF">F5876DRAFT_16600</name>
</gene>
<sequence>RPLNYLTDLLNRIGPDGMSEDEEDGSKDQPQFIVLTPQWRALELTMLLRKLDKLHMLMRTKGRTRPSKGSAPRLRIIKSDPVYYPDRPAPIGLPINLYSAAWLNAKQP</sequence>
<comment type="caution">
    <text evidence="1">The sequence shown here is derived from an EMBL/GenBank/DDBJ whole genome shotgun (WGS) entry which is preliminary data.</text>
</comment>
<dbReference type="EMBL" id="MU795587">
    <property type="protein sequence ID" value="KAJ3805495.1"/>
    <property type="molecule type" value="Genomic_DNA"/>
</dbReference>
<name>A0ACC1TL63_9AGAR</name>
<dbReference type="Proteomes" id="UP001163835">
    <property type="component" value="Unassembled WGS sequence"/>
</dbReference>
<proteinExistence type="predicted"/>
<feature type="non-terminal residue" evidence="1">
    <location>
        <position position="1"/>
    </location>
</feature>
<feature type="non-terminal residue" evidence="1">
    <location>
        <position position="108"/>
    </location>
</feature>
<reference evidence="1" key="1">
    <citation type="submission" date="2022-09" db="EMBL/GenBank/DDBJ databases">
        <title>A Global Phylogenomic Analysis of the Shiitake Genus Lentinula.</title>
        <authorList>
            <consortium name="DOE Joint Genome Institute"/>
            <person name="Sierra-Patev S."/>
            <person name="Min B."/>
            <person name="Naranjo-Ortiz M."/>
            <person name="Looney B."/>
            <person name="Konkel Z."/>
            <person name="Slot J.C."/>
            <person name="Sakamoto Y."/>
            <person name="Steenwyk J.L."/>
            <person name="Rokas A."/>
            <person name="Carro J."/>
            <person name="Camarero S."/>
            <person name="Ferreira P."/>
            <person name="Molpeceres G."/>
            <person name="Ruiz-Duenas F.J."/>
            <person name="Serrano A."/>
            <person name="Henrissat B."/>
            <person name="Drula E."/>
            <person name="Hughes K.W."/>
            <person name="Mata J.L."/>
            <person name="Ishikawa N.K."/>
            <person name="Vargas-Isla R."/>
            <person name="Ushijima S."/>
            <person name="Smith C.A."/>
            <person name="Ahrendt S."/>
            <person name="Andreopoulos W."/>
            <person name="He G."/>
            <person name="Labutti K."/>
            <person name="Lipzen A."/>
            <person name="Ng V."/>
            <person name="Riley R."/>
            <person name="Sandor L."/>
            <person name="Barry K."/>
            <person name="Martinez A.T."/>
            <person name="Xiao Y."/>
            <person name="Gibbons J.G."/>
            <person name="Terashima K."/>
            <person name="Grigoriev I.V."/>
            <person name="Hibbett D.S."/>
        </authorList>
    </citation>
    <scope>NUCLEOTIDE SEQUENCE</scope>
    <source>
        <strain evidence="1">TMI1499</strain>
    </source>
</reference>
<accession>A0ACC1TL63</accession>
<evidence type="ECO:0000313" key="1">
    <source>
        <dbReference type="EMBL" id="KAJ3805495.1"/>
    </source>
</evidence>
<protein>
    <submittedName>
        <fullName evidence="1">Uncharacterized protein</fullName>
    </submittedName>
</protein>